<dbReference type="Gene3D" id="1.20.1280.50">
    <property type="match status" value="1"/>
</dbReference>
<dbReference type="InterPro" id="IPR001810">
    <property type="entry name" value="F-box_dom"/>
</dbReference>
<dbReference type="SMART" id="SM00256">
    <property type="entry name" value="FBOX"/>
    <property type="match status" value="1"/>
</dbReference>
<dbReference type="EMBL" id="MVGT01002031">
    <property type="protein sequence ID" value="OVA10115.1"/>
    <property type="molecule type" value="Genomic_DNA"/>
</dbReference>
<dbReference type="InterPro" id="IPR013187">
    <property type="entry name" value="F-box-assoc_dom_typ3"/>
</dbReference>
<gene>
    <name evidence="2" type="ORF">BVC80_1591g19</name>
</gene>
<evidence type="ECO:0000259" key="1">
    <source>
        <dbReference type="PROSITE" id="PS50181"/>
    </source>
</evidence>
<dbReference type="FunCoup" id="A0A200QI68">
    <property type="interactions" value="164"/>
</dbReference>
<dbReference type="InterPro" id="IPR036047">
    <property type="entry name" value="F-box-like_dom_sf"/>
</dbReference>
<dbReference type="InParanoid" id="A0A200QI68"/>
<comment type="caution">
    <text evidence="2">The sequence shown here is derived from an EMBL/GenBank/DDBJ whole genome shotgun (WGS) entry which is preliminary data.</text>
</comment>
<sequence length="562" mass="64622">MATSTIPRCLPHDVVLEILYRLPVKSLLRFVCVCKPWYNSIHDYPCFASSHFLQSQKNPCLIFKFNSYYYHYYHVYYYHNNNNNVDLVDDPFLNLGKDSVDLLHSLGLTLGDRNNNNGYIRRMRLVGNCNGLFCLSSTTDEGVPRLMIHNPSRHQTMHITCSPILSSAHDIHNILFGFGFDSITGEYKVIIIANNFNKGMIYTLGTKSWRNITIPIPHRMPKCSTNPAILCNESLYLISDENPHKMVSFDLHDEKLEVIELQISERGGGGRFSKDYQLLESINGSLCFACLERSVERYPYWKVHLCIMKDKIKQVWIKETIRIPFSRRRRAHVGGIFYDRFLLYWFQGNQRLRFYDLHTKDFIKVVQHHATADWNFNGYYDLMTIYVENFLSLETFVDSSSSPIVSVVGEHRGRRRPRMTSNCSEEGPVAKDNKHQEHYWDICKCLASFSFPGAYEYSLSSKVDPPTSGAFSNALACIRQLIEPEQKRARGNWPGHGHGKQAWEVDLASSSVVSVRNVSPSRASLLAFHISTLRLQVKRCDFVALNFVNGLDTAERSQPLPG</sequence>
<protein>
    <submittedName>
        <fullName evidence="2">F-box domain</fullName>
    </submittedName>
</protein>
<dbReference type="SUPFAM" id="SSF81383">
    <property type="entry name" value="F-box domain"/>
    <property type="match status" value="1"/>
</dbReference>
<evidence type="ECO:0000313" key="2">
    <source>
        <dbReference type="EMBL" id="OVA10115.1"/>
    </source>
</evidence>
<keyword evidence="3" id="KW-1185">Reference proteome</keyword>
<name>A0A200QI68_MACCD</name>
<dbReference type="PANTHER" id="PTHR31672">
    <property type="entry name" value="BNACNNG10540D PROTEIN"/>
    <property type="match status" value="1"/>
</dbReference>
<dbReference type="Pfam" id="PF08268">
    <property type="entry name" value="FBA_3"/>
    <property type="match status" value="1"/>
</dbReference>
<feature type="domain" description="F-box" evidence="1">
    <location>
        <begin position="4"/>
        <end position="55"/>
    </location>
</feature>
<reference evidence="2 3" key="1">
    <citation type="journal article" date="2017" name="Mol. Plant">
        <title>The Genome of Medicinal Plant Macleaya cordata Provides New Insights into Benzylisoquinoline Alkaloids Metabolism.</title>
        <authorList>
            <person name="Liu X."/>
            <person name="Liu Y."/>
            <person name="Huang P."/>
            <person name="Ma Y."/>
            <person name="Qing Z."/>
            <person name="Tang Q."/>
            <person name="Cao H."/>
            <person name="Cheng P."/>
            <person name="Zheng Y."/>
            <person name="Yuan Z."/>
            <person name="Zhou Y."/>
            <person name="Liu J."/>
            <person name="Tang Z."/>
            <person name="Zhuo Y."/>
            <person name="Zhang Y."/>
            <person name="Yu L."/>
            <person name="Huang J."/>
            <person name="Yang P."/>
            <person name="Peng Q."/>
            <person name="Zhang J."/>
            <person name="Jiang W."/>
            <person name="Zhang Z."/>
            <person name="Lin K."/>
            <person name="Ro D.K."/>
            <person name="Chen X."/>
            <person name="Xiong X."/>
            <person name="Shang Y."/>
            <person name="Huang S."/>
            <person name="Zeng J."/>
        </authorList>
    </citation>
    <scope>NUCLEOTIDE SEQUENCE [LARGE SCALE GENOMIC DNA]</scope>
    <source>
        <strain evidence="3">cv. BLH2017</strain>
        <tissue evidence="2">Root</tissue>
    </source>
</reference>
<dbReference type="PROSITE" id="PS50181">
    <property type="entry name" value="FBOX"/>
    <property type="match status" value="1"/>
</dbReference>
<dbReference type="PANTHER" id="PTHR31672:SF13">
    <property type="entry name" value="F-BOX PROTEIN CPR30-LIKE"/>
    <property type="match status" value="1"/>
</dbReference>
<dbReference type="Proteomes" id="UP000195402">
    <property type="component" value="Unassembled WGS sequence"/>
</dbReference>
<dbReference type="Pfam" id="PF00646">
    <property type="entry name" value="F-box"/>
    <property type="match status" value="1"/>
</dbReference>
<accession>A0A200QI68</accession>
<proteinExistence type="predicted"/>
<evidence type="ECO:0000313" key="3">
    <source>
        <dbReference type="Proteomes" id="UP000195402"/>
    </source>
</evidence>
<dbReference type="OrthoDB" id="1059425at2759"/>
<dbReference type="OMA" id="HRHEENF"/>
<dbReference type="InterPro" id="IPR050796">
    <property type="entry name" value="SCF_F-box_component"/>
</dbReference>
<organism evidence="2 3">
    <name type="scientific">Macleaya cordata</name>
    <name type="common">Five-seeded plume-poppy</name>
    <name type="synonym">Bocconia cordata</name>
    <dbReference type="NCBI Taxonomy" id="56857"/>
    <lineage>
        <taxon>Eukaryota</taxon>
        <taxon>Viridiplantae</taxon>
        <taxon>Streptophyta</taxon>
        <taxon>Embryophyta</taxon>
        <taxon>Tracheophyta</taxon>
        <taxon>Spermatophyta</taxon>
        <taxon>Magnoliopsida</taxon>
        <taxon>Ranunculales</taxon>
        <taxon>Papaveraceae</taxon>
        <taxon>Papaveroideae</taxon>
        <taxon>Macleaya</taxon>
    </lineage>
</organism>
<dbReference type="CDD" id="cd22157">
    <property type="entry name" value="F-box_AtFBW1-like"/>
    <property type="match status" value="1"/>
</dbReference>
<dbReference type="NCBIfam" id="TIGR01640">
    <property type="entry name" value="F_box_assoc_1"/>
    <property type="match status" value="1"/>
</dbReference>
<dbReference type="AlphaFoldDB" id="A0A200QI68"/>
<dbReference type="InterPro" id="IPR017451">
    <property type="entry name" value="F-box-assoc_interact_dom"/>
</dbReference>